<dbReference type="EMBL" id="VSRR010000204">
    <property type="protein sequence ID" value="MPC12235.1"/>
    <property type="molecule type" value="Genomic_DNA"/>
</dbReference>
<name>A0A5B7CSL8_PORTR</name>
<keyword evidence="3" id="KW-1185">Reference proteome</keyword>
<gene>
    <name evidence="2" type="ORF">E2C01_004915</name>
</gene>
<comment type="caution">
    <text evidence="2">The sequence shown here is derived from an EMBL/GenBank/DDBJ whole genome shotgun (WGS) entry which is preliminary data.</text>
</comment>
<protein>
    <submittedName>
        <fullName evidence="2">Uncharacterized protein</fullName>
    </submittedName>
</protein>
<evidence type="ECO:0000256" key="1">
    <source>
        <dbReference type="SAM" id="MobiDB-lite"/>
    </source>
</evidence>
<evidence type="ECO:0000313" key="2">
    <source>
        <dbReference type="EMBL" id="MPC12235.1"/>
    </source>
</evidence>
<reference evidence="2 3" key="1">
    <citation type="submission" date="2019-05" db="EMBL/GenBank/DDBJ databases">
        <title>Another draft genome of Portunus trituberculatus and its Hox gene families provides insights of decapod evolution.</title>
        <authorList>
            <person name="Jeong J.-H."/>
            <person name="Song I."/>
            <person name="Kim S."/>
            <person name="Choi T."/>
            <person name="Kim D."/>
            <person name="Ryu S."/>
            <person name="Kim W."/>
        </authorList>
    </citation>
    <scope>NUCLEOTIDE SEQUENCE [LARGE SCALE GENOMIC DNA]</scope>
    <source>
        <tissue evidence="2">Muscle</tissue>
    </source>
</reference>
<sequence>MKAQDNVILTTAKDQLAVVDQWGGGKDETFFVYSHIDGRSTNSPIPLQPIHRQRTPEQPLLLVRWPGGRVSGGGMSGSALPPEASWAGLSSTSSSVPSWPGRSHHGHCVPSGFGQPHGLFGRRSQFLPVQSYARG</sequence>
<feature type="region of interest" description="Disordered" evidence="1">
    <location>
        <begin position="72"/>
        <end position="108"/>
    </location>
</feature>
<dbReference type="AlphaFoldDB" id="A0A5B7CSL8"/>
<feature type="compositionally biased region" description="Low complexity" evidence="1">
    <location>
        <begin position="90"/>
        <end position="101"/>
    </location>
</feature>
<dbReference type="Proteomes" id="UP000324222">
    <property type="component" value="Unassembled WGS sequence"/>
</dbReference>
<organism evidence="2 3">
    <name type="scientific">Portunus trituberculatus</name>
    <name type="common">Swimming crab</name>
    <name type="synonym">Neptunus trituberculatus</name>
    <dbReference type="NCBI Taxonomy" id="210409"/>
    <lineage>
        <taxon>Eukaryota</taxon>
        <taxon>Metazoa</taxon>
        <taxon>Ecdysozoa</taxon>
        <taxon>Arthropoda</taxon>
        <taxon>Crustacea</taxon>
        <taxon>Multicrustacea</taxon>
        <taxon>Malacostraca</taxon>
        <taxon>Eumalacostraca</taxon>
        <taxon>Eucarida</taxon>
        <taxon>Decapoda</taxon>
        <taxon>Pleocyemata</taxon>
        <taxon>Brachyura</taxon>
        <taxon>Eubrachyura</taxon>
        <taxon>Portunoidea</taxon>
        <taxon>Portunidae</taxon>
        <taxon>Portuninae</taxon>
        <taxon>Portunus</taxon>
    </lineage>
</organism>
<proteinExistence type="predicted"/>
<evidence type="ECO:0000313" key="3">
    <source>
        <dbReference type="Proteomes" id="UP000324222"/>
    </source>
</evidence>
<accession>A0A5B7CSL8</accession>